<evidence type="ECO:0000313" key="1">
    <source>
        <dbReference type="EMBL" id="WMT10338.1"/>
    </source>
</evidence>
<keyword evidence="2" id="KW-1185">Reference proteome</keyword>
<geneLocation type="plasmid" evidence="1 2">
    <name>unnamed2</name>
</geneLocation>
<dbReference type="AlphaFoldDB" id="A0AAF0T3S6"/>
<gene>
    <name evidence="1" type="ORF">NP511_22660</name>
</gene>
<evidence type="ECO:0000313" key="2">
    <source>
        <dbReference type="Proteomes" id="UP001224926"/>
    </source>
</evidence>
<organism evidence="1 2">
    <name type="scientific">Natrinema thermotolerans</name>
    <dbReference type="NCBI Taxonomy" id="121872"/>
    <lineage>
        <taxon>Archaea</taxon>
        <taxon>Methanobacteriati</taxon>
        <taxon>Methanobacteriota</taxon>
        <taxon>Stenosarchaea group</taxon>
        <taxon>Halobacteria</taxon>
        <taxon>Halobacteriales</taxon>
        <taxon>Natrialbaceae</taxon>
        <taxon>Natrinema</taxon>
    </lineage>
</organism>
<keyword evidence="1" id="KW-0614">Plasmid</keyword>
<protein>
    <submittedName>
        <fullName evidence="1">Uncharacterized protein</fullName>
    </submittedName>
</protein>
<dbReference type="RefSeq" id="WP_136396827.1">
    <property type="nucleotide sequence ID" value="NZ_CP101875.1"/>
</dbReference>
<reference evidence="1 2" key="1">
    <citation type="submission" date="2022-07" db="EMBL/GenBank/DDBJ databases">
        <title>Two temperate virus in Haloterrigena jeotgali A29.</title>
        <authorList>
            <person name="Deng X."/>
        </authorList>
    </citation>
    <scope>NUCLEOTIDE SEQUENCE [LARGE SCALE GENOMIC DNA]</scope>
    <source>
        <strain evidence="1 2">A29</strain>
        <plasmid evidence="1 2">unnamed2</plasmid>
    </source>
</reference>
<dbReference type="EMBL" id="CP101875">
    <property type="protein sequence ID" value="WMT10338.1"/>
    <property type="molecule type" value="Genomic_DNA"/>
</dbReference>
<dbReference type="Proteomes" id="UP001224926">
    <property type="component" value="Plasmid unnamed2"/>
</dbReference>
<accession>A0AAF0T3S6</accession>
<dbReference type="GeneID" id="39860340"/>
<proteinExistence type="predicted"/>
<dbReference type="PROSITE" id="PS51257">
    <property type="entry name" value="PROKAR_LIPOPROTEIN"/>
    <property type="match status" value="1"/>
</dbReference>
<sequence length="140" mass="15595">MNRRILLGTVLLMILLAGCSTTTNYTTSVGEPTTGTVIENASAEFVDDWSGVQYEIEYNSSYRNNSSYSFKVYEHVNGSLEFVDQSTFSNIEPSTPPTYRNDVAPPWDSGEKRVYEIRVVDDTTDTIIDAVTITIENEGS</sequence>
<name>A0AAF0T3S6_9EURY</name>